<dbReference type="GeneID" id="89931624"/>
<organism evidence="2 3">
    <name type="scientific">Saxophila tyrrhenica</name>
    <dbReference type="NCBI Taxonomy" id="1690608"/>
    <lineage>
        <taxon>Eukaryota</taxon>
        <taxon>Fungi</taxon>
        <taxon>Dikarya</taxon>
        <taxon>Ascomycota</taxon>
        <taxon>Pezizomycotina</taxon>
        <taxon>Dothideomycetes</taxon>
        <taxon>Dothideomycetidae</taxon>
        <taxon>Mycosphaerellales</taxon>
        <taxon>Extremaceae</taxon>
        <taxon>Saxophila</taxon>
    </lineage>
</organism>
<protein>
    <submittedName>
        <fullName evidence="2">Uncharacterized protein</fullName>
    </submittedName>
</protein>
<dbReference type="AlphaFoldDB" id="A0AAV9NZ28"/>
<evidence type="ECO:0000313" key="3">
    <source>
        <dbReference type="Proteomes" id="UP001337655"/>
    </source>
</evidence>
<proteinExistence type="predicted"/>
<gene>
    <name evidence="2" type="ORF">LTR77_010295</name>
</gene>
<feature type="compositionally biased region" description="Polar residues" evidence="1">
    <location>
        <begin position="59"/>
        <end position="71"/>
    </location>
</feature>
<dbReference type="Proteomes" id="UP001337655">
    <property type="component" value="Unassembled WGS sequence"/>
</dbReference>
<reference evidence="2 3" key="1">
    <citation type="submission" date="2023-08" db="EMBL/GenBank/DDBJ databases">
        <title>Black Yeasts Isolated from many extreme environments.</title>
        <authorList>
            <person name="Coleine C."/>
            <person name="Stajich J.E."/>
            <person name="Selbmann L."/>
        </authorList>
    </citation>
    <scope>NUCLEOTIDE SEQUENCE [LARGE SCALE GENOMIC DNA]</scope>
    <source>
        <strain evidence="2 3">CCFEE 5935</strain>
    </source>
</reference>
<evidence type="ECO:0000313" key="2">
    <source>
        <dbReference type="EMBL" id="KAK5163901.1"/>
    </source>
</evidence>
<accession>A0AAV9NZ28</accession>
<evidence type="ECO:0000256" key="1">
    <source>
        <dbReference type="SAM" id="MobiDB-lite"/>
    </source>
</evidence>
<comment type="caution">
    <text evidence="2">The sequence shown here is derived from an EMBL/GenBank/DDBJ whole genome shotgun (WGS) entry which is preliminary data.</text>
</comment>
<sequence length="448" mass="49135">MNNDDASTAGLPDNTAMGAESPQANGREPPNTFVFTSSSSQSSATGRRILLPVRPGRSLVTSSPPQSSGTAPQDAGDVGVSEPVAGSNESPEVSGFSALLKDLNLDFEMPSWRQPAAQAHRGERPAATTEGVPLALGAAPAPYKFPVSTVMPGFKFAPRSEVLTPEARLVETLRGIAANTPNAFFQPSISLGQAAQLIHAIVSASNYACAEWSEWPKDKLVDLFSTTDKPTHPLPRMCLDFHYIQQFLEKGREGWHLVMLPDNFLADVEPLLAHLICRADNLCVASECEWLCDYMLEPLKVVQKKLVMIRGERQALWEQSKARYEREAREDWKRKMKGGVAEAEAAEEMEWSRNRRNDARIVEWQGRSARSLGTGRNAAAGNKELGSKRSSERFVGLHLVARLLMRSSAIIAAVLDDMAEIGMLLDAELGLLEQHRSARGRWRHVVTA</sequence>
<dbReference type="EMBL" id="JAVRRT010000022">
    <property type="protein sequence ID" value="KAK5163901.1"/>
    <property type="molecule type" value="Genomic_DNA"/>
</dbReference>
<keyword evidence="3" id="KW-1185">Reference proteome</keyword>
<dbReference type="RefSeq" id="XP_064654265.1">
    <property type="nucleotide sequence ID" value="XM_064807518.1"/>
</dbReference>
<name>A0AAV9NZ28_9PEZI</name>
<feature type="region of interest" description="Disordered" evidence="1">
    <location>
        <begin position="1"/>
        <end position="93"/>
    </location>
</feature>